<comment type="similarity">
    <text evidence="2 6">Belongs to the drug/metabolite transporter (DMT) superfamily. Plant drug/metabolite exporter (P-DME) (TC 2.A.7.4) family.</text>
</comment>
<evidence type="ECO:0000256" key="2">
    <source>
        <dbReference type="ARBA" id="ARBA00007635"/>
    </source>
</evidence>
<dbReference type="Proteomes" id="UP001415857">
    <property type="component" value="Unassembled WGS sequence"/>
</dbReference>
<keyword evidence="5 6" id="KW-0472">Membrane</keyword>
<evidence type="ECO:0000256" key="1">
    <source>
        <dbReference type="ARBA" id="ARBA00004141"/>
    </source>
</evidence>
<dbReference type="EMBL" id="JBBPBK010000011">
    <property type="protein sequence ID" value="KAK9275651.1"/>
    <property type="molecule type" value="Genomic_DNA"/>
</dbReference>
<organism evidence="8 9">
    <name type="scientific">Liquidambar formosana</name>
    <name type="common">Formosan gum</name>
    <dbReference type="NCBI Taxonomy" id="63359"/>
    <lineage>
        <taxon>Eukaryota</taxon>
        <taxon>Viridiplantae</taxon>
        <taxon>Streptophyta</taxon>
        <taxon>Embryophyta</taxon>
        <taxon>Tracheophyta</taxon>
        <taxon>Spermatophyta</taxon>
        <taxon>Magnoliopsida</taxon>
        <taxon>eudicotyledons</taxon>
        <taxon>Gunneridae</taxon>
        <taxon>Pentapetalae</taxon>
        <taxon>Saxifragales</taxon>
        <taxon>Altingiaceae</taxon>
        <taxon>Liquidambar</taxon>
    </lineage>
</organism>
<gene>
    <name evidence="8" type="ORF">L1049_022918</name>
</gene>
<evidence type="ECO:0000256" key="5">
    <source>
        <dbReference type="ARBA" id="ARBA00023136"/>
    </source>
</evidence>
<keyword evidence="9" id="KW-1185">Reference proteome</keyword>
<evidence type="ECO:0000256" key="4">
    <source>
        <dbReference type="ARBA" id="ARBA00022989"/>
    </source>
</evidence>
<keyword evidence="4 6" id="KW-1133">Transmembrane helix</keyword>
<dbReference type="InterPro" id="IPR030184">
    <property type="entry name" value="WAT1-related"/>
</dbReference>
<feature type="domain" description="EamA" evidence="7">
    <location>
        <begin position="2"/>
        <end position="103"/>
    </location>
</feature>
<proteinExistence type="inferred from homology"/>
<comment type="caution">
    <text evidence="6">Lacks conserved residue(s) required for the propagation of feature annotation.</text>
</comment>
<feature type="transmembrane region" description="Helical" evidence="6">
    <location>
        <begin position="34"/>
        <end position="53"/>
    </location>
</feature>
<evidence type="ECO:0000313" key="9">
    <source>
        <dbReference type="Proteomes" id="UP001415857"/>
    </source>
</evidence>
<dbReference type="GO" id="GO:0022857">
    <property type="term" value="F:transmembrane transporter activity"/>
    <property type="evidence" value="ECO:0007669"/>
    <property type="project" value="InterPro"/>
</dbReference>
<dbReference type="GO" id="GO:0016020">
    <property type="term" value="C:membrane"/>
    <property type="evidence" value="ECO:0007669"/>
    <property type="project" value="UniProtKB-SubCell"/>
</dbReference>
<dbReference type="InterPro" id="IPR037185">
    <property type="entry name" value="EmrE-like"/>
</dbReference>
<dbReference type="SUPFAM" id="SSF103481">
    <property type="entry name" value="Multidrug resistance efflux transporter EmrE"/>
    <property type="match status" value="1"/>
</dbReference>
<keyword evidence="3 6" id="KW-0812">Transmembrane</keyword>
<name>A0AAP0WQY6_LIQFO</name>
<protein>
    <recommendedName>
        <fullName evidence="6">WAT1-related protein</fullName>
    </recommendedName>
</protein>
<evidence type="ECO:0000313" key="8">
    <source>
        <dbReference type="EMBL" id="KAK9275651.1"/>
    </source>
</evidence>
<evidence type="ECO:0000256" key="3">
    <source>
        <dbReference type="ARBA" id="ARBA00022692"/>
    </source>
</evidence>
<dbReference type="AlphaFoldDB" id="A0AAP0WQY6"/>
<reference evidence="8 9" key="1">
    <citation type="journal article" date="2024" name="Plant J.">
        <title>Genome sequences and population genomics reveal climatic adaptation and genomic divergence between two closely related sweetgum species.</title>
        <authorList>
            <person name="Xu W.Q."/>
            <person name="Ren C.Q."/>
            <person name="Zhang X.Y."/>
            <person name="Comes H.P."/>
            <person name="Liu X.H."/>
            <person name="Li Y.G."/>
            <person name="Kettle C.J."/>
            <person name="Jalonen R."/>
            <person name="Gaisberger H."/>
            <person name="Ma Y.Z."/>
            <person name="Qiu Y.X."/>
        </authorList>
    </citation>
    <scope>NUCLEOTIDE SEQUENCE [LARGE SCALE GENOMIC DNA]</scope>
    <source>
        <strain evidence="8">Hangzhou</strain>
    </source>
</reference>
<dbReference type="Pfam" id="PF00892">
    <property type="entry name" value="EamA"/>
    <property type="match status" value="1"/>
</dbReference>
<comment type="caution">
    <text evidence="8">The sequence shown here is derived from an EMBL/GenBank/DDBJ whole genome shotgun (WGS) entry which is preliminary data.</text>
</comment>
<evidence type="ECO:0000259" key="7">
    <source>
        <dbReference type="Pfam" id="PF00892"/>
    </source>
</evidence>
<feature type="transmembrane region" description="Helical" evidence="6">
    <location>
        <begin position="86"/>
        <end position="105"/>
    </location>
</feature>
<comment type="subcellular location">
    <subcellularLocation>
        <location evidence="1 6">Membrane</location>
        <topology evidence="1 6">Multi-pass membrane protein</topology>
    </subcellularLocation>
</comment>
<sequence length="145" mass="15855">MSFFGAIQSAILCLSTDRNVSIWVLKGKFEILTVLYAGMVGSGLCYVGMAWCVKKRGPVFTAAFSPLIQIMAAMFDIPILHEQLHLGSLLGSTTVIAGLYILLWGKKKETQNCVSVTKLPQETAEIKSQEPQLQVITVTCDSRCP</sequence>
<accession>A0AAP0WQY6</accession>
<dbReference type="InterPro" id="IPR000620">
    <property type="entry name" value="EamA_dom"/>
</dbReference>
<feature type="transmembrane region" description="Helical" evidence="6">
    <location>
        <begin position="60"/>
        <end position="80"/>
    </location>
</feature>
<dbReference type="PANTHER" id="PTHR31218">
    <property type="entry name" value="WAT1-RELATED PROTEIN"/>
    <property type="match status" value="1"/>
</dbReference>
<evidence type="ECO:0000256" key="6">
    <source>
        <dbReference type="RuleBase" id="RU363077"/>
    </source>
</evidence>